<dbReference type="EMBL" id="CADIJQ010000001">
    <property type="protein sequence ID" value="CAB3684172.1"/>
    <property type="molecule type" value="Genomic_DNA"/>
</dbReference>
<keyword evidence="1" id="KW-0732">Signal</keyword>
<evidence type="ECO:0000313" key="2">
    <source>
        <dbReference type="EMBL" id="CAB3684172.1"/>
    </source>
</evidence>
<dbReference type="AlphaFoldDB" id="A0A6S6ZLJ5"/>
<dbReference type="RefSeq" id="WP_175169421.1">
    <property type="nucleotide sequence ID" value="NZ_CADIJQ010000001.1"/>
</dbReference>
<evidence type="ECO:0008006" key="4">
    <source>
        <dbReference type="Google" id="ProtNLM"/>
    </source>
</evidence>
<protein>
    <recommendedName>
        <fullName evidence="4">Lysozyme inhibitor LprI N-terminal domain-containing protein</fullName>
    </recommendedName>
</protein>
<feature type="chain" id="PRO_5028834177" description="Lysozyme inhibitor LprI N-terminal domain-containing protein" evidence="1">
    <location>
        <begin position="29"/>
        <end position="125"/>
    </location>
</feature>
<name>A0A6S6ZLJ5_9BURK</name>
<feature type="signal peptide" evidence="1">
    <location>
        <begin position="1"/>
        <end position="28"/>
    </location>
</feature>
<evidence type="ECO:0000313" key="3">
    <source>
        <dbReference type="Proteomes" id="UP000494269"/>
    </source>
</evidence>
<proteinExistence type="predicted"/>
<sequence length="125" mass="13673">MAATPRRPLAGLLIIAALAAFSAAPTHAADDCAARIDDGLASIKRAQDVQRTREAANDLQLNRELCQGRLDLLDARFALSDDFEACRRKGVTFSDRVVRTLTQASDELTDLKAAWIRTCGKQMQD</sequence>
<accession>A0A6S6ZLJ5</accession>
<organism evidence="2 3">
    <name type="scientific">Achromobacter kerstersii</name>
    <dbReference type="NCBI Taxonomy" id="1353890"/>
    <lineage>
        <taxon>Bacteria</taxon>
        <taxon>Pseudomonadati</taxon>
        <taxon>Pseudomonadota</taxon>
        <taxon>Betaproteobacteria</taxon>
        <taxon>Burkholderiales</taxon>
        <taxon>Alcaligenaceae</taxon>
        <taxon>Achromobacter</taxon>
    </lineage>
</organism>
<dbReference type="Proteomes" id="UP000494269">
    <property type="component" value="Unassembled WGS sequence"/>
</dbReference>
<evidence type="ECO:0000256" key="1">
    <source>
        <dbReference type="SAM" id="SignalP"/>
    </source>
</evidence>
<reference evidence="2 3" key="1">
    <citation type="submission" date="2020-04" db="EMBL/GenBank/DDBJ databases">
        <authorList>
            <person name="De Canck E."/>
        </authorList>
    </citation>
    <scope>NUCLEOTIDE SEQUENCE [LARGE SCALE GENOMIC DNA]</scope>
    <source>
        <strain evidence="2 3">LMG 3441</strain>
    </source>
</reference>
<keyword evidence="3" id="KW-1185">Reference proteome</keyword>
<gene>
    <name evidence="2" type="ORF">LMG3441_01760</name>
</gene>